<evidence type="ECO:0000313" key="9">
    <source>
        <dbReference type="Proteomes" id="UP001651158"/>
    </source>
</evidence>
<evidence type="ECO:0000256" key="6">
    <source>
        <dbReference type="SAM" id="SignalP"/>
    </source>
</evidence>
<dbReference type="Gene3D" id="2.10.25.10">
    <property type="entry name" value="Laminin"/>
    <property type="match status" value="2"/>
</dbReference>
<keyword evidence="5" id="KW-0812">Transmembrane</keyword>
<protein>
    <recommendedName>
        <fullName evidence="7">EGF-like domain-containing protein</fullName>
    </recommendedName>
</protein>
<accession>A0ABR4Q7U1</accession>
<evidence type="ECO:0000256" key="2">
    <source>
        <dbReference type="ARBA" id="ARBA00022729"/>
    </source>
</evidence>
<proteinExistence type="predicted"/>
<keyword evidence="3" id="KW-0677">Repeat</keyword>
<keyword evidence="4" id="KW-1015">Disulfide bond</keyword>
<organism evidence="8 9">
    <name type="scientific">Taenia crassiceps</name>
    <dbReference type="NCBI Taxonomy" id="6207"/>
    <lineage>
        <taxon>Eukaryota</taxon>
        <taxon>Metazoa</taxon>
        <taxon>Spiralia</taxon>
        <taxon>Lophotrochozoa</taxon>
        <taxon>Platyhelminthes</taxon>
        <taxon>Cestoda</taxon>
        <taxon>Eucestoda</taxon>
        <taxon>Cyclophyllidea</taxon>
        <taxon>Taeniidae</taxon>
        <taxon>Taenia</taxon>
    </lineage>
</organism>
<feature type="chain" id="PRO_5047012080" description="EGF-like domain-containing protein" evidence="6">
    <location>
        <begin position="32"/>
        <end position="379"/>
    </location>
</feature>
<sequence>MTLAPLHPHPCFRRLPLVWILLAVLTTSTREEDPNALFPQTPDENDTKIESAVEEGGMEQALSGTETLVAPGPLNIHENCQKCQGRSVCLVSPTGKATCFCPPDRTGEFCEVERVKLPARCTKDQCENGGICEQSLETTICLCSENYVGKNCSRVAVWISLSLDLFMDGSPVEWLRENNSRTAISIAACNQLTTSMIRGGNPIIATAFVDCDLVDFEEVRVDNQDGVRASVMLKFDPGSNPKVFGKEELRRHLKLSPISINFNSNDTIAVTNFDVCKENRHDCSPSAACIWDGITYTCECNRFFTDGYVAGKILPGRECYHSFMTGLLLGCLIVLPIIIVTFVGLFYFRRYRAQKEWVATSEASDALQLVSSQYPKYDA</sequence>
<evidence type="ECO:0000256" key="1">
    <source>
        <dbReference type="ARBA" id="ARBA00022536"/>
    </source>
</evidence>
<dbReference type="Pfam" id="PF00008">
    <property type="entry name" value="EGF"/>
    <property type="match status" value="1"/>
</dbReference>
<evidence type="ECO:0000256" key="4">
    <source>
        <dbReference type="PROSITE-ProRule" id="PRU00076"/>
    </source>
</evidence>
<evidence type="ECO:0000256" key="3">
    <source>
        <dbReference type="ARBA" id="ARBA00022737"/>
    </source>
</evidence>
<keyword evidence="5" id="KW-0472">Membrane</keyword>
<dbReference type="SMART" id="SM00181">
    <property type="entry name" value="EGF"/>
    <property type="match status" value="3"/>
</dbReference>
<dbReference type="PANTHER" id="PTHR12916:SF4">
    <property type="entry name" value="UNINFLATABLE, ISOFORM C"/>
    <property type="match status" value="1"/>
</dbReference>
<evidence type="ECO:0000256" key="5">
    <source>
        <dbReference type="SAM" id="Phobius"/>
    </source>
</evidence>
<keyword evidence="2 6" id="KW-0732">Signal</keyword>
<feature type="disulfide bond" evidence="4">
    <location>
        <begin position="101"/>
        <end position="110"/>
    </location>
</feature>
<dbReference type="Proteomes" id="UP001651158">
    <property type="component" value="Unassembled WGS sequence"/>
</dbReference>
<feature type="transmembrane region" description="Helical" evidence="5">
    <location>
        <begin position="323"/>
        <end position="348"/>
    </location>
</feature>
<reference evidence="8 9" key="1">
    <citation type="journal article" date="2022" name="Front. Cell. Infect. Microbiol.">
        <title>The Genomes of Two Strains of Taenia crassiceps the Animal Model for the Study of Human Cysticercosis.</title>
        <authorList>
            <person name="Bobes R.J."/>
            <person name="Estrada K."/>
            <person name="Rios-Valencia D.G."/>
            <person name="Calderon-Gallegos A."/>
            <person name="de la Torre P."/>
            <person name="Carrero J.C."/>
            <person name="Sanchez-Flores A."/>
            <person name="Laclette J.P."/>
        </authorList>
    </citation>
    <scope>NUCLEOTIDE SEQUENCE [LARGE SCALE GENOMIC DNA]</scope>
    <source>
        <strain evidence="8">WFUcys</strain>
    </source>
</reference>
<feature type="domain" description="EGF-like" evidence="7">
    <location>
        <begin position="76"/>
        <end position="111"/>
    </location>
</feature>
<dbReference type="PROSITE" id="PS50026">
    <property type="entry name" value="EGF_3"/>
    <property type="match status" value="2"/>
</dbReference>
<keyword evidence="1 4" id="KW-0245">EGF-like domain</keyword>
<keyword evidence="5" id="KW-1133">Transmembrane helix</keyword>
<comment type="caution">
    <text evidence="4">Lacks conserved residue(s) required for the propagation of feature annotation.</text>
</comment>
<name>A0ABR4Q7U1_9CEST</name>
<gene>
    <name evidence="8" type="ORF">TcWFU_003195</name>
</gene>
<feature type="domain" description="EGF-like" evidence="7">
    <location>
        <begin position="117"/>
        <end position="153"/>
    </location>
</feature>
<evidence type="ECO:0000313" key="8">
    <source>
        <dbReference type="EMBL" id="KAL5105732.1"/>
    </source>
</evidence>
<feature type="disulfide bond" evidence="4">
    <location>
        <begin position="143"/>
        <end position="152"/>
    </location>
</feature>
<dbReference type="PROSITE" id="PS00022">
    <property type="entry name" value="EGF_1"/>
    <property type="match status" value="2"/>
</dbReference>
<evidence type="ECO:0000259" key="7">
    <source>
        <dbReference type="PROSITE" id="PS50026"/>
    </source>
</evidence>
<dbReference type="SUPFAM" id="SSF57196">
    <property type="entry name" value="EGF/Laminin"/>
    <property type="match status" value="1"/>
</dbReference>
<dbReference type="EMBL" id="JAKROA010000007">
    <property type="protein sequence ID" value="KAL5105732.1"/>
    <property type="molecule type" value="Genomic_DNA"/>
</dbReference>
<comment type="caution">
    <text evidence="8">The sequence shown here is derived from an EMBL/GenBank/DDBJ whole genome shotgun (WGS) entry which is preliminary data.</text>
</comment>
<dbReference type="InterPro" id="IPR000742">
    <property type="entry name" value="EGF"/>
</dbReference>
<feature type="signal peptide" evidence="6">
    <location>
        <begin position="1"/>
        <end position="31"/>
    </location>
</feature>
<keyword evidence="9" id="KW-1185">Reference proteome</keyword>
<dbReference type="PANTHER" id="PTHR12916">
    <property type="entry name" value="CYTOCHROME C OXIDASE POLYPEPTIDE VIC-2"/>
    <property type="match status" value="1"/>
</dbReference>